<reference evidence="2" key="2">
    <citation type="submission" date="2020-09" db="EMBL/GenBank/DDBJ databases">
        <authorList>
            <person name="Sun Q."/>
            <person name="Zhou Y."/>
        </authorList>
    </citation>
    <scope>NUCLEOTIDE SEQUENCE</scope>
    <source>
        <strain evidence="2">CGMCC 1.16134</strain>
    </source>
</reference>
<reference evidence="2" key="1">
    <citation type="journal article" date="2014" name="Int. J. Syst. Evol. Microbiol.">
        <title>Complete genome sequence of Corynebacterium casei LMG S-19264T (=DSM 44701T), isolated from a smear-ripened cheese.</title>
        <authorList>
            <consortium name="US DOE Joint Genome Institute (JGI-PGF)"/>
            <person name="Walter F."/>
            <person name="Albersmeier A."/>
            <person name="Kalinowski J."/>
            <person name="Ruckert C."/>
        </authorList>
    </citation>
    <scope>NUCLEOTIDE SEQUENCE</scope>
    <source>
        <strain evidence="2">CGMCC 1.16134</strain>
    </source>
</reference>
<evidence type="ECO:0000313" key="3">
    <source>
        <dbReference type="Proteomes" id="UP000637643"/>
    </source>
</evidence>
<accession>A0A917FW14</accession>
<evidence type="ECO:0000313" key="2">
    <source>
        <dbReference type="EMBL" id="GGG05992.1"/>
    </source>
</evidence>
<dbReference type="Proteomes" id="UP000637643">
    <property type="component" value="Unassembled WGS sequence"/>
</dbReference>
<feature type="transmembrane region" description="Helical" evidence="1">
    <location>
        <begin position="7"/>
        <end position="27"/>
    </location>
</feature>
<sequence length="47" mass="5054">MRKQQGFGCGGYLIVYILFQIAVTSAMDGIDPEIGSFFAQINGIPGE</sequence>
<keyword evidence="1" id="KW-1133">Transmembrane helix</keyword>
<keyword evidence="1" id="KW-0812">Transmembrane</keyword>
<keyword evidence="3" id="KW-1185">Reference proteome</keyword>
<protein>
    <submittedName>
        <fullName evidence="2">Uncharacterized protein</fullName>
    </submittedName>
</protein>
<dbReference type="EMBL" id="BMKR01000040">
    <property type="protein sequence ID" value="GGG05992.1"/>
    <property type="molecule type" value="Genomic_DNA"/>
</dbReference>
<evidence type="ECO:0000256" key="1">
    <source>
        <dbReference type="SAM" id="Phobius"/>
    </source>
</evidence>
<comment type="caution">
    <text evidence="2">The sequence shown here is derived from an EMBL/GenBank/DDBJ whole genome shotgun (WGS) entry which is preliminary data.</text>
</comment>
<name>A0A917FW14_9BACL</name>
<gene>
    <name evidence="2" type="ORF">GCM10010912_58320</name>
</gene>
<keyword evidence="1" id="KW-0472">Membrane</keyword>
<proteinExistence type="predicted"/>
<organism evidence="2 3">
    <name type="scientific">Paenibacillus albidus</name>
    <dbReference type="NCBI Taxonomy" id="2041023"/>
    <lineage>
        <taxon>Bacteria</taxon>
        <taxon>Bacillati</taxon>
        <taxon>Bacillota</taxon>
        <taxon>Bacilli</taxon>
        <taxon>Bacillales</taxon>
        <taxon>Paenibacillaceae</taxon>
        <taxon>Paenibacillus</taxon>
    </lineage>
</organism>
<dbReference type="AlphaFoldDB" id="A0A917FW14"/>